<organism evidence="1 2">
    <name type="scientific">Actinoplanes regularis</name>
    <dbReference type="NCBI Taxonomy" id="52697"/>
    <lineage>
        <taxon>Bacteria</taxon>
        <taxon>Bacillati</taxon>
        <taxon>Actinomycetota</taxon>
        <taxon>Actinomycetes</taxon>
        <taxon>Micromonosporales</taxon>
        <taxon>Micromonosporaceae</taxon>
        <taxon>Actinoplanes</taxon>
    </lineage>
</organism>
<reference evidence="1 2" key="1">
    <citation type="submission" date="2017-06" db="EMBL/GenBank/DDBJ databases">
        <authorList>
            <person name="Kim H.J."/>
            <person name="Triplett B.A."/>
        </authorList>
    </citation>
    <scope>NUCLEOTIDE SEQUENCE [LARGE SCALE GENOMIC DNA]</scope>
    <source>
        <strain evidence="1 2">DSM 43151</strain>
    </source>
</reference>
<dbReference type="AlphaFoldDB" id="A0A238YAE6"/>
<dbReference type="RefSeq" id="WP_089293559.1">
    <property type="nucleotide sequence ID" value="NZ_BOMU01000037.1"/>
</dbReference>
<protein>
    <submittedName>
        <fullName evidence="1">Uncharacterized protein</fullName>
    </submittedName>
</protein>
<gene>
    <name evidence="1" type="ORF">SAMN06264365_104395</name>
</gene>
<keyword evidence="2" id="KW-1185">Reference proteome</keyword>
<dbReference type="OrthoDB" id="4050476at2"/>
<evidence type="ECO:0000313" key="2">
    <source>
        <dbReference type="Proteomes" id="UP000198415"/>
    </source>
</evidence>
<evidence type="ECO:0000313" key="1">
    <source>
        <dbReference type="EMBL" id="SNR68000.1"/>
    </source>
</evidence>
<name>A0A238YAE6_9ACTN</name>
<proteinExistence type="predicted"/>
<dbReference type="EMBL" id="FZNR01000004">
    <property type="protein sequence ID" value="SNR68000.1"/>
    <property type="molecule type" value="Genomic_DNA"/>
</dbReference>
<dbReference type="Proteomes" id="UP000198415">
    <property type="component" value="Unassembled WGS sequence"/>
</dbReference>
<accession>A0A238YAE6</accession>
<sequence length="64" mass="6634">MSFEVAVRDVVCGGDGGSVVCGGAGSFLSWLTIATAYRDTVYGDDVASDDSFGTMRIRPAIPLT</sequence>